<dbReference type="AlphaFoldDB" id="A0A9D4DBE0"/>
<comment type="caution">
    <text evidence="1">The sequence shown here is derived from an EMBL/GenBank/DDBJ whole genome shotgun (WGS) entry which is preliminary data.</text>
</comment>
<evidence type="ECO:0000313" key="2">
    <source>
        <dbReference type="Proteomes" id="UP000828390"/>
    </source>
</evidence>
<accession>A0A9D4DBE0</accession>
<gene>
    <name evidence="1" type="ORF">DPMN_048294</name>
</gene>
<evidence type="ECO:0000313" key="1">
    <source>
        <dbReference type="EMBL" id="KAH3741569.1"/>
    </source>
</evidence>
<reference evidence="1" key="2">
    <citation type="submission" date="2020-11" db="EMBL/GenBank/DDBJ databases">
        <authorList>
            <person name="McCartney M.A."/>
            <person name="Auch B."/>
            <person name="Kono T."/>
            <person name="Mallez S."/>
            <person name="Becker A."/>
            <person name="Gohl D.M."/>
            <person name="Silverstein K.A.T."/>
            <person name="Koren S."/>
            <person name="Bechman K.B."/>
            <person name="Herman A."/>
            <person name="Abrahante J.E."/>
            <person name="Garbe J."/>
        </authorList>
    </citation>
    <scope>NUCLEOTIDE SEQUENCE</scope>
    <source>
        <strain evidence="1">Duluth1</strain>
        <tissue evidence="1">Whole animal</tissue>
    </source>
</reference>
<dbReference type="Proteomes" id="UP000828390">
    <property type="component" value="Unassembled WGS sequence"/>
</dbReference>
<dbReference type="EMBL" id="JAIWYP010000011">
    <property type="protein sequence ID" value="KAH3741569.1"/>
    <property type="molecule type" value="Genomic_DNA"/>
</dbReference>
<keyword evidence="2" id="KW-1185">Reference proteome</keyword>
<protein>
    <submittedName>
        <fullName evidence="1">Uncharacterized protein</fullName>
    </submittedName>
</protein>
<organism evidence="1 2">
    <name type="scientific">Dreissena polymorpha</name>
    <name type="common">Zebra mussel</name>
    <name type="synonym">Mytilus polymorpha</name>
    <dbReference type="NCBI Taxonomy" id="45954"/>
    <lineage>
        <taxon>Eukaryota</taxon>
        <taxon>Metazoa</taxon>
        <taxon>Spiralia</taxon>
        <taxon>Lophotrochozoa</taxon>
        <taxon>Mollusca</taxon>
        <taxon>Bivalvia</taxon>
        <taxon>Autobranchia</taxon>
        <taxon>Heteroconchia</taxon>
        <taxon>Euheterodonta</taxon>
        <taxon>Imparidentia</taxon>
        <taxon>Neoheterodontei</taxon>
        <taxon>Myida</taxon>
        <taxon>Dreissenoidea</taxon>
        <taxon>Dreissenidae</taxon>
        <taxon>Dreissena</taxon>
    </lineage>
</organism>
<reference evidence="1" key="1">
    <citation type="journal article" date="2019" name="bioRxiv">
        <title>The Genome of the Zebra Mussel, Dreissena polymorpha: A Resource for Invasive Species Research.</title>
        <authorList>
            <person name="McCartney M.A."/>
            <person name="Auch B."/>
            <person name="Kono T."/>
            <person name="Mallez S."/>
            <person name="Zhang Y."/>
            <person name="Obille A."/>
            <person name="Becker A."/>
            <person name="Abrahante J.E."/>
            <person name="Garbe J."/>
            <person name="Badalamenti J.P."/>
            <person name="Herman A."/>
            <person name="Mangelson H."/>
            <person name="Liachko I."/>
            <person name="Sullivan S."/>
            <person name="Sone E.D."/>
            <person name="Koren S."/>
            <person name="Silverstein K.A.T."/>
            <person name="Beckman K.B."/>
            <person name="Gohl D.M."/>
        </authorList>
    </citation>
    <scope>NUCLEOTIDE SEQUENCE</scope>
    <source>
        <strain evidence="1">Duluth1</strain>
        <tissue evidence="1">Whole animal</tissue>
    </source>
</reference>
<proteinExistence type="predicted"/>
<name>A0A9D4DBE0_DREPO</name>
<sequence>MLNIHSANSNNNSISYPPAQKLQITLKKCSTLYLHRDKQGNNNNLGNHAIISNDTGYPTTPRILPSIYIETGYAWPVTARPQSCAIASAKDTRLHRRFRSSFATRTEYIKLIQ</sequence>